<dbReference type="Pfam" id="PF05742">
    <property type="entry name" value="TANGO2"/>
    <property type="match status" value="1"/>
</dbReference>
<dbReference type="RefSeq" id="WP_135657875.1">
    <property type="nucleotide sequence ID" value="NZ_RQHF01000012.1"/>
</dbReference>
<dbReference type="PANTHER" id="PTHR17985">
    <property type="entry name" value="SER/THR-RICH PROTEIN T10 IN DGCR REGION"/>
    <property type="match status" value="1"/>
</dbReference>
<gene>
    <name evidence="1" type="ORF">EHQ95_06660</name>
</gene>
<accession>A0ABY2NRS0</accession>
<dbReference type="PANTHER" id="PTHR17985:SF8">
    <property type="entry name" value="TRANSPORT AND GOLGI ORGANIZATION PROTEIN 2 HOMOLOG"/>
    <property type="match status" value="1"/>
</dbReference>
<protein>
    <submittedName>
        <fullName evidence="1">NRDE family protein</fullName>
    </submittedName>
</protein>
<dbReference type="InterPro" id="IPR008551">
    <property type="entry name" value="TANGO2"/>
</dbReference>
<dbReference type="EMBL" id="RQHF01000012">
    <property type="protein sequence ID" value="TGM59378.1"/>
    <property type="molecule type" value="Genomic_DNA"/>
</dbReference>
<sequence>MCLVVIAYKIHPKFPLVVVSNRDEFFERPTGPLHLWESNPKVLAGKDLKAGGTWLGVSSLGKLAFLTNVRNLKKPPHPKPKSRGGLVLDFLKSSKDLSSEKYREEVLKTASDYEGFNLFVFDGEVASYVGGDPLQSEILEPGFHAVSNANWNTIWPKTEKLKLGVKQVFDFIPKGQDWTKEVTPEFFRLLSDSDLVKEDSLLPDTGIGLEKEKYLSSIRIRVPGYGTRASTLVFYGKESVEVVERSFSDPLSDEFTERRDVLQFSET</sequence>
<reference evidence="2" key="1">
    <citation type="journal article" date="2019" name="PLoS Negl. Trop. Dis.">
        <title>Revisiting the worldwide diversity of Leptospira species in the environment.</title>
        <authorList>
            <person name="Vincent A.T."/>
            <person name="Schiettekatte O."/>
            <person name="Bourhy P."/>
            <person name="Veyrier F.J."/>
            <person name="Picardeau M."/>
        </authorList>
    </citation>
    <scope>NUCLEOTIDE SEQUENCE [LARGE SCALE GENOMIC DNA]</scope>
    <source>
        <strain evidence="2">201601955</strain>
    </source>
</reference>
<organism evidence="1 2">
    <name type="scientific">Leptospira vanthielii</name>
    <dbReference type="NCBI Taxonomy" id="293085"/>
    <lineage>
        <taxon>Bacteria</taxon>
        <taxon>Pseudomonadati</taxon>
        <taxon>Spirochaetota</taxon>
        <taxon>Spirochaetia</taxon>
        <taxon>Leptospirales</taxon>
        <taxon>Leptospiraceae</taxon>
        <taxon>Leptospira</taxon>
    </lineage>
</organism>
<name>A0ABY2NRS0_9LEPT</name>
<proteinExistence type="predicted"/>
<keyword evidence="2" id="KW-1185">Reference proteome</keyword>
<comment type="caution">
    <text evidence="1">The sequence shown here is derived from an EMBL/GenBank/DDBJ whole genome shotgun (WGS) entry which is preliminary data.</text>
</comment>
<dbReference type="Proteomes" id="UP000298112">
    <property type="component" value="Unassembled WGS sequence"/>
</dbReference>
<evidence type="ECO:0000313" key="1">
    <source>
        <dbReference type="EMBL" id="TGM59378.1"/>
    </source>
</evidence>
<evidence type="ECO:0000313" key="2">
    <source>
        <dbReference type="Proteomes" id="UP000298112"/>
    </source>
</evidence>